<reference evidence="7 8" key="1">
    <citation type="submission" date="2018-06" db="EMBL/GenBank/DDBJ databases">
        <authorList>
            <consortium name="Pathogen Informatics"/>
            <person name="Doyle S."/>
        </authorList>
    </citation>
    <scope>NUCLEOTIDE SEQUENCE [LARGE SCALE GENOMIC DNA]</scope>
    <source>
        <strain evidence="7 8">NCTC1542</strain>
    </source>
</reference>
<evidence type="ECO:0000313" key="7">
    <source>
        <dbReference type="EMBL" id="STZ72495.1"/>
    </source>
</evidence>
<dbReference type="InterPro" id="IPR004111">
    <property type="entry name" value="Repressor_TetR_C"/>
</dbReference>
<dbReference type="EMBL" id="JAWLVV010000023">
    <property type="protein sequence ID" value="MDV7293063.1"/>
    <property type="molecule type" value="Genomic_DNA"/>
</dbReference>
<sequence>MGRRGGTQSSPISKVDVVEAAMRVVSQSSLEKLTVREVAAECGVTPPAIHYHLRGGDDLADRVVEAVAARIEVHLDPDASWIDQYVELVLAMDRAFLAYPGTGLHALTSTGPSAAATRLTDTALDILRNAGFTEEVAVQTFTATYLMFVGWLATRSRAEGNTIHPALAAAGAEDLGRDGGQPIEGAIRRILTTAKGDPQCPTN</sequence>
<dbReference type="SUPFAM" id="SSF46689">
    <property type="entry name" value="Homeodomain-like"/>
    <property type="match status" value="1"/>
</dbReference>
<dbReference type="RefSeq" id="WP_077743319.1">
    <property type="nucleotide sequence ID" value="NZ_JACKTK010000059.1"/>
</dbReference>
<accession>A0A378U5E7</accession>
<evidence type="ECO:0000259" key="5">
    <source>
        <dbReference type="PROSITE" id="PS50977"/>
    </source>
</evidence>
<evidence type="ECO:0000256" key="3">
    <source>
        <dbReference type="ARBA" id="ARBA00023163"/>
    </source>
</evidence>
<keyword evidence="2 4" id="KW-0238">DNA-binding</keyword>
<evidence type="ECO:0000313" key="6">
    <source>
        <dbReference type="EMBL" id="MDV7293063.1"/>
    </source>
</evidence>
<evidence type="ECO:0000313" key="8">
    <source>
        <dbReference type="Proteomes" id="UP000255389"/>
    </source>
</evidence>
<evidence type="ECO:0000256" key="2">
    <source>
        <dbReference type="ARBA" id="ARBA00023125"/>
    </source>
</evidence>
<keyword evidence="3" id="KW-0804">Transcription</keyword>
<dbReference type="Pfam" id="PF02909">
    <property type="entry name" value="TetR_C_1"/>
    <property type="match status" value="1"/>
</dbReference>
<feature type="DNA-binding region" description="H-T-H motif" evidence="4">
    <location>
        <begin position="34"/>
        <end position="53"/>
    </location>
</feature>
<dbReference type="InterPro" id="IPR036271">
    <property type="entry name" value="Tet_transcr_reg_TetR-rel_C_sf"/>
</dbReference>
<dbReference type="InterPro" id="IPR009057">
    <property type="entry name" value="Homeodomain-like_sf"/>
</dbReference>
<proteinExistence type="predicted"/>
<dbReference type="PROSITE" id="PS50977">
    <property type="entry name" value="HTH_TETR_2"/>
    <property type="match status" value="1"/>
</dbReference>
<dbReference type="Proteomes" id="UP001186041">
    <property type="component" value="Unassembled WGS sequence"/>
</dbReference>
<dbReference type="Pfam" id="PF00440">
    <property type="entry name" value="TetR_N"/>
    <property type="match status" value="1"/>
</dbReference>
<dbReference type="InterPro" id="IPR001647">
    <property type="entry name" value="HTH_TetR"/>
</dbReference>
<protein>
    <submittedName>
        <fullName evidence="6 7">Transcriptional regulator</fullName>
    </submittedName>
</protein>
<dbReference type="Proteomes" id="UP000255389">
    <property type="component" value="Unassembled WGS sequence"/>
</dbReference>
<evidence type="ECO:0000256" key="1">
    <source>
        <dbReference type="ARBA" id="ARBA00023015"/>
    </source>
</evidence>
<dbReference type="Gene3D" id="1.10.357.10">
    <property type="entry name" value="Tetracycline Repressor, domain 2"/>
    <property type="match status" value="1"/>
</dbReference>
<dbReference type="GO" id="GO:0045892">
    <property type="term" value="P:negative regulation of DNA-templated transcription"/>
    <property type="evidence" value="ECO:0007669"/>
    <property type="project" value="InterPro"/>
</dbReference>
<gene>
    <name evidence="7" type="primary">tetR_1</name>
    <name evidence="7" type="ORF">NCTC1542_00032</name>
    <name evidence="6" type="ORF">R4485_23070</name>
</gene>
<reference evidence="6" key="2">
    <citation type="submission" date="2023-10" db="EMBL/GenBank/DDBJ databases">
        <title>Mycolicibacterium fortuitum clinical isolates causing pulmonary infections in humans.</title>
        <authorList>
            <person name="Mejia-Ponce P.M."/>
            <person name="Zenteno-Cuevas R."/>
            <person name="Licona-Cassani C."/>
        </authorList>
    </citation>
    <scope>NUCLEOTIDE SEQUENCE</scope>
    <source>
        <strain evidence="6">M8</strain>
    </source>
</reference>
<dbReference type="GO" id="GO:0003677">
    <property type="term" value="F:DNA binding"/>
    <property type="evidence" value="ECO:0007669"/>
    <property type="project" value="UniProtKB-UniRule"/>
</dbReference>
<dbReference type="EMBL" id="UGQY01000001">
    <property type="protein sequence ID" value="STZ72495.1"/>
    <property type="molecule type" value="Genomic_DNA"/>
</dbReference>
<name>A0A378U5E7_MYCFO</name>
<organism evidence="7 8">
    <name type="scientific">Mycolicibacterium fortuitum</name>
    <name type="common">Mycobacterium fortuitum</name>
    <dbReference type="NCBI Taxonomy" id="1766"/>
    <lineage>
        <taxon>Bacteria</taxon>
        <taxon>Bacillati</taxon>
        <taxon>Actinomycetota</taxon>
        <taxon>Actinomycetes</taxon>
        <taxon>Mycobacteriales</taxon>
        <taxon>Mycobacteriaceae</taxon>
        <taxon>Mycolicibacterium</taxon>
    </lineage>
</organism>
<dbReference type="AlphaFoldDB" id="A0A378U5E7"/>
<dbReference type="SUPFAM" id="SSF48498">
    <property type="entry name" value="Tetracyclin repressor-like, C-terminal domain"/>
    <property type="match status" value="1"/>
</dbReference>
<feature type="domain" description="HTH tetR-type" evidence="5">
    <location>
        <begin position="11"/>
        <end position="71"/>
    </location>
</feature>
<keyword evidence="1" id="KW-0805">Transcription regulation</keyword>
<evidence type="ECO:0000256" key="4">
    <source>
        <dbReference type="PROSITE-ProRule" id="PRU00335"/>
    </source>
</evidence>